<feature type="transmembrane region" description="Helical" evidence="2">
    <location>
        <begin position="12"/>
        <end position="33"/>
    </location>
</feature>
<evidence type="ECO:0000256" key="1">
    <source>
        <dbReference type="SAM" id="MobiDB-lite"/>
    </source>
</evidence>
<dbReference type="Gene3D" id="3.30.2090.10">
    <property type="entry name" value="Multidrug efflux transporter AcrB TolC docking domain, DN and DC subdomains"/>
    <property type="match status" value="2"/>
</dbReference>
<dbReference type="Gene3D" id="3.30.70.1440">
    <property type="entry name" value="Multidrug efflux transporter AcrB pore domain"/>
    <property type="match status" value="1"/>
</dbReference>
<dbReference type="Gene3D" id="3.30.70.1430">
    <property type="entry name" value="Multidrug efflux transporter AcrB pore domain"/>
    <property type="match status" value="2"/>
</dbReference>
<feature type="compositionally biased region" description="Basic and acidic residues" evidence="1">
    <location>
        <begin position="1114"/>
        <end position="1128"/>
    </location>
</feature>
<dbReference type="RefSeq" id="WP_141363047.1">
    <property type="nucleotide sequence ID" value="NZ_BAAAJL010000007.1"/>
</dbReference>
<dbReference type="InterPro" id="IPR027463">
    <property type="entry name" value="AcrB_DN_DC_subdom"/>
</dbReference>
<feature type="transmembrane region" description="Helical" evidence="2">
    <location>
        <begin position="460"/>
        <end position="487"/>
    </location>
</feature>
<dbReference type="EMBL" id="BJNY01000006">
    <property type="protein sequence ID" value="GED05706.1"/>
    <property type="molecule type" value="Genomic_DNA"/>
</dbReference>
<keyword evidence="4" id="KW-1185">Reference proteome</keyword>
<feature type="transmembrane region" description="Helical" evidence="2">
    <location>
        <begin position="428"/>
        <end position="448"/>
    </location>
</feature>
<dbReference type="SUPFAM" id="SSF82714">
    <property type="entry name" value="Multidrug efflux transporter AcrB TolC docking domain, DN and DC subdomains"/>
    <property type="match status" value="2"/>
</dbReference>
<dbReference type="Pfam" id="PF00873">
    <property type="entry name" value="ACR_tran"/>
    <property type="match status" value="1"/>
</dbReference>
<dbReference type="PRINTS" id="PR00702">
    <property type="entry name" value="ACRIFLAVINRP"/>
</dbReference>
<feature type="transmembrane region" description="Helical" evidence="2">
    <location>
        <begin position="985"/>
        <end position="1007"/>
    </location>
</feature>
<feature type="transmembrane region" description="Helical" evidence="2">
    <location>
        <begin position="849"/>
        <end position="868"/>
    </location>
</feature>
<keyword evidence="2" id="KW-0472">Membrane</keyword>
<dbReference type="Proteomes" id="UP000316612">
    <property type="component" value="Unassembled WGS sequence"/>
</dbReference>
<sequence length="1128" mass="118213">MQRLATLSLKNRALIALISVFIAVFGVFSMTSLKQELIPSMEFPQISVMATQTGASPEVIDQQVAAPLETALQAVEGLESSTATSSSGFTRIALTFEYGTDMDRARAQVERAISNAKPNLPEDVEPSAIAGSIADLPVIQLAVASDQSLEALHDDVSRIVIPKLQKLDGVREASVSGGASQHISVIPDDAKLAAAGLSVKGITDGIENAGSPMPIGTMDTDGLTLPVIAGSAPDTLKAIGEIPLVSDRGPVLLKDVSKISIKADAATSITRTNGADTLSIAVTKTPSGDTVGISQAVNDLLPGLQEELGHGAVITNVFDQAPFITDSIDHMALEGVLGLGFAVVVILVFLFSIRSTLVTAISIPLSLMVTFIGMYAGGYSLNMLTLGALTISIGRVVDDSIVVIENIKRHLSYGESKLQAILLAVREVAGAITAATLTTVAVFLPVALVGGMAGELFRPFAMTMTIALLASLVVALTIVPVLAYWFLPHRPGTASGHTAHAAEDKSWMQRAYTPVLRGTQRHPVITLFASILILAGTVAMTPLLNTNLLGSTGENTISIKQTMPSGSSLATTQKEAEKIEAAVRGIEGVQDVQMRIGTGSGMASLFGGGSDTANFTLITDKNADQEALANTVRGEVQALDLGKDTQLNFGSNSGSMMSSDITVEIKAPDEKILRDATTAVRESLKDTADITGISDNLSAMREQVSIDIDAEKAAKAGMSETQLSGLVASQVSPVPAGTLRLDYTDMKVLVGEGMKLDSVDKLKKLEIPTATGMVQLQDLAKVERSKVVQEVTTSNGERIATVSLTPAENKLGDVSTAVAKTLEGLDLPQGATAEIGGAATEQADSFQQLYLALLAAVAIVYVIMVATFKSLIQPLILLVSIPFAATGAIGLLLISGIPLGLPSLIGMLMLVGIVVTNAIVLIDLINQYRLDTPERAAMPLEQAIMQGARQRLRPILMTALATVFALMPMGLGLTGQSGFISQPLAVVVIGGLVTSTLLTLILVPVLYRLIESRKEKNAARRAARRHAKFAVESAPALSAVLDEATGHLGKAPNLGSVDTAKKQKPGKEQKAVKEPTPSKEPSPAPADSSASASTTATVLNPETGQMPVSRKERKAFEQMMKDQDPQQP</sequence>
<feature type="region of interest" description="Disordered" evidence="1">
    <location>
        <begin position="1048"/>
        <end position="1128"/>
    </location>
</feature>
<dbReference type="InterPro" id="IPR001036">
    <property type="entry name" value="Acrflvin-R"/>
</dbReference>
<keyword evidence="2" id="KW-0812">Transmembrane</keyword>
<evidence type="ECO:0000313" key="4">
    <source>
        <dbReference type="Proteomes" id="UP000316612"/>
    </source>
</evidence>
<feature type="compositionally biased region" description="Low complexity" evidence="1">
    <location>
        <begin position="1085"/>
        <end position="1097"/>
    </location>
</feature>
<gene>
    <name evidence="3" type="ORF">AUR04nite_12380</name>
</gene>
<dbReference type="PANTHER" id="PTHR32063">
    <property type="match status" value="1"/>
</dbReference>
<dbReference type="SUPFAM" id="SSF82693">
    <property type="entry name" value="Multidrug efflux transporter AcrB pore domain, PN1, PN2, PC1 and PC2 subdomains"/>
    <property type="match status" value="2"/>
</dbReference>
<dbReference type="AlphaFoldDB" id="A0A4Y4DL86"/>
<dbReference type="Gene3D" id="3.30.70.1320">
    <property type="entry name" value="Multidrug efflux transporter AcrB pore domain like"/>
    <property type="match status" value="1"/>
</dbReference>
<dbReference type="OrthoDB" id="3306666at2"/>
<reference evidence="3 4" key="1">
    <citation type="submission" date="2019-06" db="EMBL/GenBank/DDBJ databases">
        <title>Whole genome shotgun sequence of Glutamicibacter uratoxydans NBRC 15515.</title>
        <authorList>
            <person name="Hosoyama A."/>
            <person name="Uohara A."/>
            <person name="Ohji S."/>
            <person name="Ichikawa N."/>
        </authorList>
    </citation>
    <scope>NUCLEOTIDE SEQUENCE [LARGE SCALE GENOMIC DNA]</scope>
    <source>
        <strain evidence="3 4">NBRC 15515</strain>
    </source>
</reference>
<keyword evidence="2" id="KW-1133">Transmembrane helix</keyword>
<dbReference type="SUPFAM" id="SSF82866">
    <property type="entry name" value="Multidrug efflux transporter AcrB transmembrane domain"/>
    <property type="match status" value="2"/>
</dbReference>
<accession>A0A4Y4DL86</accession>
<feature type="compositionally biased region" description="Basic and acidic residues" evidence="1">
    <location>
        <begin position="1059"/>
        <end position="1077"/>
    </location>
</feature>
<name>A0A4Y4DL86_GLUUR</name>
<evidence type="ECO:0000313" key="3">
    <source>
        <dbReference type="EMBL" id="GED05706.1"/>
    </source>
</evidence>
<dbReference type="GO" id="GO:0005886">
    <property type="term" value="C:plasma membrane"/>
    <property type="evidence" value="ECO:0007669"/>
    <property type="project" value="TreeGrafter"/>
</dbReference>
<dbReference type="PANTHER" id="PTHR32063:SF0">
    <property type="entry name" value="SWARMING MOTILITY PROTEIN SWRC"/>
    <property type="match status" value="1"/>
</dbReference>
<dbReference type="Gene3D" id="1.20.1640.10">
    <property type="entry name" value="Multidrug efflux transporter AcrB transmembrane domain"/>
    <property type="match status" value="2"/>
</dbReference>
<organism evidence="3 4">
    <name type="scientific">Glutamicibacter uratoxydans</name>
    <name type="common">Arthrobacter uratoxydans</name>
    <dbReference type="NCBI Taxonomy" id="43667"/>
    <lineage>
        <taxon>Bacteria</taxon>
        <taxon>Bacillati</taxon>
        <taxon>Actinomycetota</taxon>
        <taxon>Actinomycetes</taxon>
        <taxon>Micrococcales</taxon>
        <taxon>Micrococcaceae</taxon>
        <taxon>Glutamicibacter</taxon>
    </lineage>
</organism>
<feature type="transmembrane region" description="Helical" evidence="2">
    <location>
        <begin position="357"/>
        <end position="377"/>
    </location>
</feature>
<evidence type="ECO:0000256" key="2">
    <source>
        <dbReference type="SAM" id="Phobius"/>
    </source>
</evidence>
<feature type="transmembrane region" description="Helical" evidence="2">
    <location>
        <begin position="903"/>
        <end position="925"/>
    </location>
</feature>
<feature type="transmembrane region" description="Helical" evidence="2">
    <location>
        <begin position="955"/>
        <end position="973"/>
    </location>
</feature>
<protein>
    <submittedName>
        <fullName evidence="3">Hydrogenase expression protein</fullName>
    </submittedName>
</protein>
<comment type="caution">
    <text evidence="3">The sequence shown here is derived from an EMBL/GenBank/DDBJ whole genome shotgun (WGS) entry which is preliminary data.</text>
</comment>
<feature type="transmembrane region" description="Helical" evidence="2">
    <location>
        <begin position="875"/>
        <end position="897"/>
    </location>
</feature>
<proteinExistence type="predicted"/>
<dbReference type="GO" id="GO:0042910">
    <property type="term" value="F:xenobiotic transmembrane transporter activity"/>
    <property type="evidence" value="ECO:0007669"/>
    <property type="project" value="TreeGrafter"/>
</dbReference>
<feature type="transmembrane region" description="Helical" evidence="2">
    <location>
        <begin position="331"/>
        <end position="350"/>
    </location>
</feature>